<dbReference type="InterPro" id="IPR035906">
    <property type="entry name" value="MetI-like_sf"/>
</dbReference>
<comment type="subcellular location">
    <subcellularLocation>
        <location evidence="6">Cell membrane</location>
        <topology evidence="6">Multi-pass membrane protein</topology>
    </subcellularLocation>
    <subcellularLocation>
        <location evidence="1">Membrane</location>
        <topology evidence="1">Multi-pass membrane protein</topology>
    </subcellularLocation>
</comment>
<evidence type="ECO:0000256" key="1">
    <source>
        <dbReference type="ARBA" id="ARBA00004141"/>
    </source>
</evidence>
<dbReference type="GO" id="GO:0031460">
    <property type="term" value="P:glycine betaine transport"/>
    <property type="evidence" value="ECO:0007669"/>
    <property type="project" value="TreeGrafter"/>
</dbReference>
<feature type="transmembrane region" description="Helical" evidence="6">
    <location>
        <begin position="32"/>
        <end position="54"/>
    </location>
</feature>
<dbReference type="CDD" id="cd06261">
    <property type="entry name" value="TM_PBP2"/>
    <property type="match status" value="1"/>
</dbReference>
<dbReference type="Proteomes" id="UP000291469">
    <property type="component" value="Chromosome"/>
</dbReference>
<evidence type="ECO:0000256" key="3">
    <source>
        <dbReference type="ARBA" id="ARBA00022692"/>
    </source>
</evidence>
<protein>
    <submittedName>
        <fullName evidence="8">ABC transporter permease</fullName>
    </submittedName>
</protein>
<evidence type="ECO:0000256" key="5">
    <source>
        <dbReference type="ARBA" id="ARBA00023136"/>
    </source>
</evidence>
<dbReference type="AlphaFoldDB" id="A0A411YAS4"/>
<gene>
    <name evidence="8" type="ORF">ER308_01185</name>
</gene>
<keyword evidence="2 6" id="KW-0813">Transport</keyword>
<dbReference type="RefSeq" id="WP_131153318.1">
    <property type="nucleotide sequence ID" value="NZ_CP036402.1"/>
</dbReference>
<evidence type="ECO:0000259" key="7">
    <source>
        <dbReference type="PROSITE" id="PS50928"/>
    </source>
</evidence>
<comment type="similarity">
    <text evidence="6">Belongs to the binding-protein-dependent transport system permease family.</text>
</comment>
<dbReference type="GO" id="GO:0055085">
    <property type="term" value="P:transmembrane transport"/>
    <property type="evidence" value="ECO:0007669"/>
    <property type="project" value="InterPro"/>
</dbReference>
<evidence type="ECO:0000313" key="8">
    <source>
        <dbReference type="EMBL" id="QBI18320.1"/>
    </source>
</evidence>
<feature type="transmembrane region" description="Helical" evidence="6">
    <location>
        <begin position="158"/>
        <end position="178"/>
    </location>
</feature>
<dbReference type="OrthoDB" id="5244012at2"/>
<dbReference type="PANTHER" id="PTHR30177:SF33">
    <property type="entry name" value="POSSIBLE OSMOPROTECTANT (GLYCINE BETAINE_CARNITINE_CHOLINE_L-PROLINE) TRANSPORT INTEGRAL MEMBRANE PROTEIN ABC TRANSPORTER PROZ"/>
    <property type="match status" value="1"/>
</dbReference>
<evidence type="ECO:0000256" key="4">
    <source>
        <dbReference type="ARBA" id="ARBA00022989"/>
    </source>
</evidence>
<keyword evidence="9" id="KW-1185">Reference proteome</keyword>
<dbReference type="EMBL" id="CP036402">
    <property type="protein sequence ID" value="QBI18320.1"/>
    <property type="molecule type" value="Genomic_DNA"/>
</dbReference>
<name>A0A411YAS4_9ACTN</name>
<accession>A0A411YAS4</accession>
<keyword evidence="3 6" id="KW-0812">Transmembrane</keyword>
<dbReference type="GO" id="GO:0005886">
    <property type="term" value="C:plasma membrane"/>
    <property type="evidence" value="ECO:0007669"/>
    <property type="project" value="UniProtKB-SubCell"/>
</dbReference>
<keyword evidence="4 6" id="KW-1133">Transmembrane helix</keyword>
<dbReference type="KEGG" id="erz:ER308_01185"/>
<organism evidence="8 9">
    <name type="scientific">Egibacter rhizosphaerae</name>
    <dbReference type="NCBI Taxonomy" id="1670831"/>
    <lineage>
        <taxon>Bacteria</taxon>
        <taxon>Bacillati</taxon>
        <taxon>Actinomycetota</taxon>
        <taxon>Nitriliruptoria</taxon>
        <taxon>Egibacterales</taxon>
        <taxon>Egibacteraceae</taxon>
        <taxon>Egibacter</taxon>
    </lineage>
</organism>
<dbReference type="InterPro" id="IPR051204">
    <property type="entry name" value="ABC_transp_perm/SBD"/>
</dbReference>
<evidence type="ECO:0000313" key="9">
    <source>
        <dbReference type="Proteomes" id="UP000291469"/>
    </source>
</evidence>
<proteinExistence type="inferred from homology"/>
<dbReference type="InterPro" id="IPR000515">
    <property type="entry name" value="MetI-like"/>
</dbReference>
<keyword evidence="5 6" id="KW-0472">Membrane</keyword>
<feature type="transmembrane region" description="Helical" evidence="6">
    <location>
        <begin position="190"/>
        <end position="210"/>
    </location>
</feature>
<dbReference type="PANTHER" id="PTHR30177">
    <property type="entry name" value="GLYCINE BETAINE/L-PROLINE TRANSPORT SYSTEM PERMEASE PROTEIN PROW"/>
    <property type="match status" value="1"/>
</dbReference>
<dbReference type="SUPFAM" id="SSF161098">
    <property type="entry name" value="MetI-like"/>
    <property type="match status" value="1"/>
</dbReference>
<feature type="domain" description="ABC transmembrane type-1" evidence="7">
    <location>
        <begin position="28"/>
        <end position="207"/>
    </location>
</feature>
<evidence type="ECO:0000256" key="6">
    <source>
        <dbReference type="RuleBase" id="RU363032"/>
    </source>
</evidence>
<dbReference type="Gene3D" id="1.10.3720.10">
    <property type="entry name" value="MetI-like"/>
    <property type="match status" value="1"/>
</dbReference>
<dbReference type="Pfam" id="PF00528">
    <property type="entry name" value="BPD_transp_1"/>
    <property type="match status" value="1"/>
</dbReference>
<feature type="transmembrane region" description="Helical" evidence="6">
    <location>
        <begin position="75"/>
        <end position="102"/>
    </location>
</feature>
<dbReference type="PROSITE" id="PS50928">
    <property type="entry name" value="ABC_TM1"/>
    <property type="match status" value="1"/>
</dbReference>
<reference evidence="8 9" key="1">
    <citation type="submission" date="2019-01" db="EMBL/GenBank/DDBJ databases">
        <title>Egibacter rhizosphaerae EGI 80759T.</title>
        <authorList>
            <person name="Chen D.-D."/>
            <person name="Tian Y."/>
            <person name="Jiao J.-Y."/>
            <person name="Zhang X.-T."/>
            <person name="Zhang Y.-G."/>
            <person name="Zhang Y."/>
            <person name="Xiao M."/>
            <person name="Shu W.-S."/>
            <person name="Li W.-J."/>
        </authorList>
    </citation>
    <scope>NUCLEOTIDE SEQUENCE [LARGE SCALE GENOMIC DNA]</scope>
    <source>
        <strain evidence="8 9">EGI 80759</strain>
    </source>
</reference>
<sequence>MPDLPLEVWEWIADPDRWAGSRGIPSRVLEHLWYSLSSLAAAIAIALPVGLWVGHTGRGGTLAINLANTGRAVPSFGIIVLFAILIGFGFTGTFIALVAFAIPPILTNTYTGVREVNSEVRESAEGMGMRGFQVLWRVEVPYALPLIFAGIRTSAVQVIATATLANLVGIGGLGSYVFGGLARLNFAEMLVGAVLVALLSLAMEGVLALVQRAVVPGGLQEQEAATQPAQQIPSPVA</sequence>
<evidence type="ECO:0000256" key="2">
    <source>
        <dbReference type="ARBA" id="ARBA00022448"/>
    </source>
</evidence>